<reference evidence="3" key="1">
    <citation type="journal article" date="2020" name="Fungal Divers.">
        <title>Resolving the Mortierellaceae phylogeny through synthesis of multi-gene phylogenetics and phylogenomics.</title>
        <authorList>
            <person name="Vandepol N."/>
            <person name="Liber J."/>
            <person name="Desiro A."/>
            <person name="Na H."/>
            <person name="Kennedy M."/>
            <person name="Barry K."/>
            <person name="Grigoriev I.V."/>
            <person name="Miller A.N."/>
            <person name="O'Donnell K."/>
            <person name="Stajich J.E."/>
            <person name="Bonito G."/>
        </authorList>
    </citation>
    <scope>NUCLEOTIDE SEQUENCE</scope>
    <source>
        <strain evidence="3">BC1065</strain>
    </source>
</reference>
<dbReference type="OrthoDB" id="5596992at2759"/>
<gene>
    <name evidence="3" type="ORF">DFQ27_000198</name>
</gene>
<dbReference type="GO" id="GO:1990259">
    <property type="term" value="F:histone H2AQ104 methyltransferase activity"/>
    <property type="evidence" value="ECO:0007669"/>
    <property type="project" value="TreeGrafter"/>
</dbReference>
<dbReference type="GO" id="GO:0000494">
    <property type="term" value="P:box C/D sno(s)RNA 3'-end processing"/>
    <property type="evidence" value="ECO:0007669"/>
    <property type="project" value="TreeGrafter"/>
</dbReference>
<dbReference type="EMBL" id="JAAAJB010000102">
    <property type="protein sequence ID" value="KAG0266067.1"/>
    <property type="molecule type" value="Genomic_DNA"/>
</dbReference>
<dbReference type="GO" id="GO:0032040">
    <property type="term" value="C:small-subunit processome"/>
    <property type="evidence" value="ECO:0007669"/>
    <property type="project" value="TreeGrafter"/>
</dbReference>
<organism evidence="3 4">
    <name type="scientific">Actinomortierella ambigua</name>
    <dbReference type="NCBI Taxonomy" id="1343610"/>
    <lineage>
        <taxon>Eukaryota</taxon>
        <taxon>Fungi</taxon>
        <taxon>Fungi incertae sedis</taxon>
        <taxon>Mucoromycota</taxon>
        <taxon>Mortierellomycotina</taxon>
        <taxon>Mortierellomycetes</taxon>
        <taxon>Mortierellales</taxon>
        <taxon>Mortierellaceae</taxon>
        <taxon>Actinomortierella</taxon>
    </lineage>
</organism>
<dbReference type="GO" id="GO:0008649">
    <property type="term" value="F:rRNA methyltransferase activity"/>
    <property type="evidence" value="ECO:0007669"/>
    <property type="project" value="TreeGrafter"/>
</dbReference>
<feature type="region of interest" description="Disordered" evidence="1">
    <location>
        <begin position="1"/>
        <end position="67"/>
    </location>
</feature>
<dbReference type="Proteomes" id="UP000807716">
    <property type="component" value="Unassembled WGS sequence"/>
</dbReference>
<evidence type="ECO:0000256" key="1">
    <source>
        <dbReference type="SAM" id="MobiDB-lite"/>
    </source>
</evidence>
<sequence length="768" mass="84908">MVPPPPPSIESAQGQDVRDSLPASVVVGSEPSWPVALAADGQHDLSDDSAPMLPHHHPQSHSNGDGCSRSMSGLSCAAANGASSPSSCSPEATYSLLDHPAIVFASERLLDPVYTAGFRSLAVFDFDQTLFQSPLPNPALWDPAFIGVLTTWNYCGTGWWHNPGTLELGPSVEASTWHGWWNEHIVEQVIRCRQDPTCLTILLTGRNGPTFGRKLIQMVEAKGLDFDIIATKPITVAKMEPNMVLKGYSRLPAPRSPNASHRQGVKHCETNGTIPSTRKVKEEYLKVHTFNTKHDFLFNILFEYPSIRSMTLWDDRPCQISKFRQAGKMWLDQQMLDHFEIHVVQEPLQYLDLQLEYNLVMAMIENNNKQVEIEANGGPYLIPGVGPLPRTRPELEGTGLWDPYETYRPTTREHIDVGKVTRYTGVMFSQPIQSFLAKQGQAFDPETERWIERPLSIEDKNLQKWVVPDDMHVTLCMGSANTDYLKQIGGIGATVFVEIVAKGAFNDRIWALKVKEFAVPPAYLSTTASNGTTPGHPTPLPAPGDGDQDDVVVVAPSGEIFDGFAAFWKAHYTPPQQRNRRASVDGDRGAMLVRRRSTLRVWTVDVSKVDLERIGHLALYRSEATPHITMAYDRLNGTRAVESGKIMDWEAISGEGKKRIVLVGTVGEKKLIGLKSTKHGQAAIAPKAEVSIAKVLMAIYPQEALPGPRLGEFIKRVKEQMDKQQVANLAENQAKIEAIAREVCDKNEMMAQVHGGVVEGKDEVQGPA</sequence>
<proteinExistence type="predicted"/>
<dbReference type="PANTHER" id="PTHR10335:SF23">
    <property type="entry name" value="OB FOLD-CONTAINING PROTEIN, NUCLEIC ACID BINDING"/>
    <property type="match status" value="1"/>
</dbReference>
<dbReference type="GO" id="GO:0003723">
    <property type="term" value="F:RNA binding"/>
    <property type="evidence" value="ECO:0007669"/>
    <property type="project" value="TreeGrafter"/>
</dbReference>
<dbReference type="GO" id="GO:0031428">
    <property type="term" value="C:box C/D methylation guide snoRNP complex"/>
    <property type="evidence" value="ECO:0007669"/>
    <property type="project" value="TreeGrafter"/>
</dbReference>
<accession>A0A9P6QFH1</accession>
<dbReference type="Pfam" id="PF10307">
    <property type="entry name" value="HAD_SAK_1"/>
    <property type="match status" value="1"/>
</dbReference>
<evidence type="ECO:0000313" key="3">
    <source>
        <dbReference type="EMBL" id="KAG0266067.1"/>
    </source>
</evidence>
<feature type="domain" description="Swiss Army Knife RNA repair protein HAD" evidence="2">
    <location>
        <begin position="133"/>
        <end position="369"/>
    </location>
</feature>
<evidence type="ECO:0000313" key="4">
    <source>
        <dbReference type="Proteomes" id="UP000807716"/>
    </source>
</evidence>
<evidence type="ECO:0000259" key="2">
    <source>
        <dbReference type="Pfam" id="PF10307"/>
    </source>
</evidence>
<dbReference type="AlphaFoldDB" id="A0A9P6QFH1"/>
<comment type="caution">
    <text evidence="3">The sequence shown here is derived from an EMBL/GenBank/DDBJ whole genome shotgun (WGS) entry which is preliminary data.</text>
</comment>
<name>A0A9P6QFH1_9FUNG</name>
<dbReference type="InterPro" id="IPR018812">
    <property type="entry name" value="SAK_HAD"/>
</dbReference>
<protein>
    <recommendedName>
        <fullName evidence="2">Swiss Army Knife RNA repair protein HAD domain-containing protein</fullName>
    </recommendedName>
</protein>
<keyword evidence="4" id="KW-1185">Reference proteome</keyword>
<dbReference type="PANTHER" id="PTHR10335">
    <property type="entry name" value="RRNA 2-O-METHYLTRANSFERASE FIBRILLARIN"/>
    <property type="match status" value="1"/>
</dbReference>